<organism evidence="16 17">
    <name type="scientific">Kingdonia uniflora</name>
    <dbReference type="NCBI Taxonomy" id="39325"/>
    <lineage>
        <taxon>Eukaryota</taxon>
        <taxon>Viridiplantae</taxon>
        <taxon>Streptophyta</taxon>
        <taxon>Embryophyta</taxon>
        <taxon>Tracheophyta</taxon>
        <taxon>Spermatophyta</taxon>
        <taxon>Magnoliopsida</taxon>
        <taxon>Ranunculales</taxon>
        <taxon>Circaeasteraceae</taxon>
        <taxon>Kingdonia</taxon>
    </lineage>
</organism>
<dbReference type="Proteomes" id="UP000541444">
    <property type="component" value="Unassembled WGS sequence"/>
</dbReference>
<dbReference type="AlphaFoldDB" id="A0A7J7NTK3"/>
<dbReference type="CDD" id="cd14752">
    <property type="entry name" value="GH31_N"/>
    <property type="match status" value="1"/>
</dbReference>
<reference evidence="16 17" key="1">
    <citation type="journal article" date="2020" name="IScience">
        <title>Genome Sequencing of the Endangered Kingdonia uniflora (Circaeasteraceae, Ranunculales) Reveals Potential Mechanisms of Evolutionary Specialization.</title>
        <authorList>
            <person name="Sun Y."/>
            <person name="Deng T."/>
            <person name="Zhang A."/>
            <person name="Moore M.J."/>
            <person name="Landis J.B."/>
            <person name="Lin N."/>
            <person name="Zhang H."/>
            <person name="Zhang X."/>
            <person name="Huang J."/>
            <person name="Zhang X."/>
            <person name="Sun H."/>
            <person name="Wang H."/>
        </authorList>
    </citation>
    <scope>NUCLEOTIDE SEQUENCE [LARGE SCALE GENOMIC DNA]</scope>
    <source>
        <strain evidence="16">TB1705</strain>
        <tissue evidence="16">Leaf</tissue>
    </source>
</reference>
<evidence type="ECO:0000313" key="17">
    <source>
        <dbReference type="Proteomes" id="UP000541444"/>
    </source>
</evidence>
<evidence type="ECO:0000256" key="9">
    <source>
        <dbReference type="ARBA" id="ARBA00042895"/>
    </source>
</evidence>
<dbReference type="SUPFAM" id="SSF74650">
    <property type="entry name" value="Galactose mutarotase-like"/>
    <property type="match status" value="1"/>
</dbReference>
<dbReference type="FunFam" id="3.20.20.80:FF:000039">
    <property type="entry name" value="Glucosidase, alpha neutral C"/>
    <property type="match status" value="1"/>
</dbReference>
<evidence type="ECO:0000313" key="16">
    <source>
        <dbReference type="EMBL" id="KAF6170537.1"/>
    </source>
</evidence>
<dbReference type="GO" id="GO:0030246">
    <property type="term" value="F:carbohydrate binding"/>
    <property type="evidence" value="ECO:0007669"/>
    <property type="project" value="InterPro"/>
</dbReference>
<keyword evidence="7" id="KW-0325">Glycoprotein</keyword>
<dbReference type="PROSITE" id="PS00129">
    <property type="entry name" value="GLYCOSYL_HYDROL_F31_1"/>
    <property type="match status" value="1"/>
</dbReference>
<evidence type="ECO:0000256" key="1">
    <source>
        <dbReference type="ARBA" id="ARBA00004240"/>
    </source>
</evidence>
<evidence type="ECO:0000256" key="6">
    <source>
        <dbReference type="ARBA" id="ARBA00022824"/>
    </source>
</evidence>
<feature type="signal peptide" evidence="12">
    <location>
        <begin position="1"/>
        <end position="33"/>
    </location>
</feature>
<feature type="chain" id="PRO_5029890661" description="Probable glucan 1,3-alpha-glucosidase" evidence="12">
    <location>
        <begin position="34"/>
        <end position="923"/>
    </location>
</feature>
<dbReference type="InterPro" id="IPR011013">
    <property type="entry name" value="Gal_mutarotase_sf_dom"/>
</dbReference>
<dbReference type="PANTHER" id="PTHR22762">
    <property type="entry name" value="ALPHA-GLUCOSIDASE"/>
    <property type="match status" value="1"/>
</dbReference>
<keyword evidence="8 11" id="KW-0326">Glycosidase</keyword>
<dbReference type="GO" id="GO:0005975">
    <property type="term" value="P:carbohydrate metabolic process"/>
    <property type="evidence" value="ECO:0007669"/>
    <property type="project" value="InterPro"/>
</dbReference>
<gene>
    <name evidence="16" type="ORF">GIB67_031945</name>
</gene>
<dbReference type="InterPro" id="IPR013780">
    <property type="entry name" value="Glyco_hydro_b"/>
</dbReference>
<proteinExistence type="inferred from homology"/>
<dbReference type="SUPFAM" id="SSF51445">
    <property type="entry name" value="(Trans)glycosidases"/>
    <property type="match status" value="1"/>
</dbReference>
<keyword evidence="4 12" id="KW-0732">Signal</keyword>
<sequence length="923" mass="104700">MATSGPAKPAIRASTLTLILVLLLLHLSVSVQSWKKEEFRTCNQTPFCKRARSRKPGSCSLIAAEVEIDDGDLTAKLLPKINDQEESIKPLILRLSVYQDGILRVKIDEDQTLDPPKKRFEVPDVIVSEFNEKKLWLQRVLTEVVNGDSAPSSVVYLFDNYEAVLRHDPFEVYVRRKGSNGDGGRVLAFNSNGLFDFEQLKVKKEGDESWEESFRSHTDSRPFGPQSISFDVSFYGADFVYGIPEHASSLALKPTRGGDVEHSEPYRLFNLDVFEFIHDSPFGLYGSIPFMISHGKDSGTSGFFWLNAAEMQIDVSNSEGGRIDTLWMSEAGIVDAFFFVGPGPKNVMQQYTSVTGTPSMPQLFATGYHQCRWNYRDEEDVENVDSKFDEFDIPYDVLWLDIEHTDGKKYFTWDRVLFPHPEEMQNKLAAKGRHMVTIVDPHIKRDDSYHVHKEASDKGYYVKDASGRDYDGWCWPGSSSYVDMLNPQIRSWWAEKFSLQNYVGSTPSLYIWNDMNEPSVFNGPEVTMPRDALHYGGIEHRELHNAYGYYFHMATADGLLKRGNGKDRPFVLSRAFFPGSQRFGAVWTGDNSADWDHLRVSVPMVLTLGLTGLSFTGADVGGFFGNPEPELLVRWYQLGAYYPFFRGHAHHDTKRREPWLFGERNTELMKEAIHNRYMLLPYFYTLFRKANTSGIPVVRPLWMEFPGDEATFNNDEAFMVGNSLLVQGIFSEGVKHASVYLPRGQSWYDLRTGFTYSGGMTHKLEVTEDSIPAFQKAGTIVPRRDRFRRSSTQMVNDPYTLVIALNGSKAAEGELYIDDGKSFEFERGAYIHRRFVFSDGKLVSLNIASPPASEKFFSTDCVIERIVLLGLSNGKKGAVIEPGNHRVDIESGPLKLRGGKGPMFLTIRKPNVRISEDWTIQIL</sequence>
<evidence type="ECO:0000256" key="3">
    <source>
        <dbReference type="ARBA" id="ARBA00007806"/>
    </source>
</evidence>
<evidence type="ECO:0000256" key="12">
    <source>
        <dbReference type="SAM" id="SignalP"/>
    </source>
</evidence>
<dbReference type="InterPro" id="IPR030458">
    <property type="entry name" value="Glyco_hydro_31_AS"/>
</dbReference>
<feature type="domain" description="Glycoside hydrolase family 31 TIM barrel" evidence="13">
    <location>
        <begin position="358"/>
        <end position="686"/>
    </location>
</feature>
<comment type="pathway">
    <text evidence="2">Glycan metabolism; N-glycan metabolism.</text>
</comment>
<dbReference type="SUPFAM" id="SSF51011">
    <property type="entry name" value="Glycosyl hydrolase domain"/>
    <property type="match status" value="1"/>
</dbReference>
<evidence type="ECO:0000259" key="14">
    <source>
        <dbReference type="Pfam" id="PF13802"/>
    </source>
</evidence>
<dbReference type="Gene3D" id="3.20.20.80">
    <property type="entry name" value="Glycosidases"/>
    <property type="match status" value="2"/>
</dbReference>
<dbReference type="GO" id="GO:0090599">
    <property type="term" value="F:alpha-glucosidase activity"/>
    <property type="evidence" value="ECO:0007669"/>
    <property type="project" value="TreeGrafter"/>
</dbReference>
<dbReference type="Pfam" id="PF21365">
    <property type="entry name" value="Glyco_hydro_31_3rd"/>
    <property type="match status" value="1"/>
</dbReference>
<evidence type="ECO:0000256" key="4">
    <source>
        <dbReference type="ARBA" id="ARBA00022729"/>
    </source>
</evidence>
<dbReference type="FunFam" id="3.20.20.80:FF:000046">
    <property type="entry name" value="Glucosidase alpha, neutral C"/>
    <property type="match status" value="1"/>
</dbReference>
<keyword evidence="17" id="KW-1185">Reference proteome</keyword>
<evidence type="ECO:0000259" key="13">
    <source>
        <dbReference type="Pfam" id="PF01055"/>
    </source>
</evidence>
<evidence type="ECO:0000256" key="2">
    <source>
        <dbReference type="ARBA" id="ARBA00004833"/>
    </source>
</evidence>
<dbReference type="GO" id="GO:0006491">
    <property type="term" value="P:N-glycan processing"/>
    <property type="evidence" value="ECO:0007669"/>
    <property type="project" value="TreeGrafter"/>
</dbReference>
<name>A0A7J7NTK3_9MAGN</name>
<dbReference type="Pfam" id="PF01055">
    <property type="entry name" value="Glyco_hydro_31_2nd"/>
    <property type="match status" value="1"/>
</dbReference>
<dbReference type="GO" id="GO:0005783">
    <property type="term" value="C:endoplasmic reticulum"/>
    <property type="evidence" value="ECO:0007669"/>
    <property type="project" value="UniProtKB-SubCell"/>
</dbReference>
<evidence type="ECO:0000256" key="5">
    <source>
        <dbReference type="ARBA" id="ARBA00022801"/>
    </source>
</evidence>
<dbReference type="InterPro" id="IPR025887">
    <property type="entry name" value="Glyco_hydro_31_N_dom"/>
</dbReference>
<evidence type="ECO:0000256" key="7">
    <source>
        <dbReference type="ARBA" id="ARBA00023180"/>
    </source>
</evidence>
<dbReference type="Pfam" id="PF13802">
    <property type="entry name" value="Gal_mutarotas_2"/>
    <property type="match status" value="1"/>
</dbReference>
<comment type="subcellular location">
    <subcellularLocation>
        <location evidence="1">Endoplasmic reticulum</location>
    </subcellularLocation>
</comment>
<dbReference type="InterPro" id="IPR000322">
    <property type="entry name" value="Glyco_hydro_31_TIM"/>
</dbReference>
<dbReference type="PANTHER" id="PTHR22762:SF54">
    <property type="entry name" value="BCDNA.GH04962"/>
    <property type="match status" value="1"/>
</dbReference>
<comment type="caution">
    <text evidence="16">The sequence shown here is derived from an EMBL/GenBank/DDBJ whole genome shotgun (WGS) entry which is preliminary data.</text>
</comment>
<dbReference type="Gene3D" id="2.60.40.1760">
    <property type="entry name" value="glycosyl hydrolase (family 31)"/>
    <property type="match status" value="1"/>
</dbReference>
<accession>A0A7J7NTK3</accession>
<dbReference type="InterPro" id="IPR048395">
    <property type="entry name" value="Glyco_hydro_31_C"/>
</dbReference>
<keyword evidence="5 11" id="KW-0378">Hydrolase</keyword>
<dbReference type="Gene3D" id="2.60.40.1180">
    <property type="entry name" value="Golgi alpha-mannosidase II"/>
    <property type="match status" value="2"/>
</dbReference>
<feature type="domain" description="Glycosyl hydrolase family 31 C-terminal" evidence="15">
    <location>
        <begin position="694"/>
        <end position="781"/>
    </location>
</feature>
<evidence type="ECO:0000256" key="11">
    <source>
        <dbReference type="RuleBase" id="RU361185"/>
    </source>
</evidence>
<evidence type="ECO:0000256" key="10">
    <source>
        <dbReference type="ARBA" id="ARBA00073689"/>
    </source>
</evidence>
<evidence type="ECO:0000256" key="8">
    <source>
        <dbReference type="ARBA" id="ARBA00023295"/>
    </source>
</evidence>
<keyword evidence="6" id="KW-0256">Endoplasmic reticulum</keyword>
<feature type="domain" description="Glycoside hydrolase family 31 N-terminal" evidence="14">
    <location>
        <begin position="93"/>
        <end position="314"/>
    </location>
</feature>
<dbReference type="EMBL" id="JACGCM010000580">
    <property type="protein sequence ID" value="KAF6170537.1"/>
    <property type="molecule type" value="Genomic_DNA"/>
</dbReference>
<dbReference type="OrthoDB" id="3237269at2759"/>
<comment type="similarity">
    <text evidence="3 11">Belongs to the glycosyl hydrolase 31 family.</text>
</comment>
<protein>
    <recommendedName>
        <fullName evidence="10">Probable glucan 1,3-alpha-glucosidase</fullName>
    </recommendedName>
    <alternativeName>
        <fullName evidence="9">Glucosidase II subunit alpha</fullName>
    </alternativeName>
</protein>
<dbReference type="InterPro" id="IPR017853">
    <property type="entry name" value="GH"/>
</dbReference>
<evidence type="ECO:0000259" key="15">
    <source>
        <dbReference type="Pfam" id="PF21365"/>
    </source>
</evidence>
<dbReference type="CDD" id="cd06603">
    <property type="entry name" value="GH31_GANC_GANAB_alpha"/>
    <property type="match status" value="1"/>
</dbReference>